<feature type="compositionally biased region" description="Acidic residues" evidence="2">
    <location>
        <begin position="270"/>
        <end position="292"/>
    </location>
</feature>
<keyword evidence="1" id="KW-0863">Zinc-finger</keyword>
<feature type="domain" description="RING-type" evidence="3">
    <location>
        <begin position="301"/>
        <end position="339"/>
    </location>
</feature>
<dbReference type="EMBL" id="OIVN01004891">
    <property type="protein sequence ID" value="SPD19837.1"/>
    <property type="molecule type" value="Genomic_DNA"/>
</dbReference>
<dbReference type="SUPFAM" id="SSF57850">
    <property type="entry name" value="RING/U-box"/>
    <property type="match status" value="1"/>
</dbReference>
<feature type="compositionally biased region" description="Polar residues" evidence="2">
    <location>
        <begin position="161"/>
        <end position="184"/>
    </location>
</feature>
<dbReference type="PANTHER" id="PTHR46629">
    <property type="entry name" value="OS01G0917900 PROTEIN"/>
    <property type="match status" value="1"/>
</dbReference>
<dbReference type="CDD" id="cd16449">
    <property type="entry name" value="RING-HC"/>
    <property type="match status" value="1"/>
</dbReference>
<dbReference type="PROSITE" id="PS50089">
    <property type="entry name" value="ZF_RING_2"/>
    <property type="match status" value="1"/>
</dbReference>
<evidence type="ECO:0000256" key="2">
    <source>
        <dbReference type="SAM" id="MobiDB-lite"/>
    </source>
</evidence>
<reference evidence="4" key="1">
    <citation type="submission" date="2018-02" db="EMBL/GenBank/DDBJ databases">
        <authorList>
            <person name="Cohen D.B."/>
            <person name="Kent A.D."/>
        </authorList>
    </citation>
    <scope>NUCLEOTIDE SEQUENCE</scope>
</reference>
<organism evidence="4">
    <name type="scientific">Fagus sylvatica</name>
    <name type="common">Beechnut</name>
    <dbReference type="NCBI Taxonomy" id="28930"/>
    <lineage>
        <taxon>Eukaryota</taxon>
        <taxon>Viridiplantae</taxon>
        <taxon>Streptophyta</taxon>
        <taxon>Embryophyta</taxon>
        <taxon>Tracheophyta</taxon>
        <taxon>Spermatophyta</taxon>
        <taxon>Magnoliopsida</taxon>
        <taxon>eudicotyledons</taxon>
        <taxon>Gunneridae</taxon>
        <taxon>Pentapetalae</taxon>
        <taxon>rosids</taxon>
        <taxon>fabids</taxon>
        <taxon>Fagales</taxon>
        <taxon>Fagaceae</taxon>
        <taxon>Fagus</taxon>
    </lineage>
</organism>
<proteinExistence type="predicted"/>
<protein>
    <recommendedName>
        <fullName evidence="3">RING-type domain-containing protein</fullName>
    </recommendedName>
</protein>
<gene>
    <name evidence="4" type="ORF">FSB_LOCUS47719</name>
</gene>
<dbReference type="GO" id="GO:0008270">
    <property type="term" value="F:zinc ion binding"/>
    <property type="evidence" value="ECO:0007669"/>
    <property type="project" value="UniProtKB-KW"/>
</dbReference>
<feature type="compositionally biased region" description="Acidic residues" evidence="2">
    <location>
        <begin position="190"/>
        <end position="205"/>
    </location>
</feature>
<evidence type="ECO:0000256" key="1">
    <source>
        <dbReference type="PROSITE-ProRule" id="PRU00175"/>
    </source>
</evidence>
<keyword evidence="1" id="KW-0479">Metal-binding</keyword>
<dbReference type="SMART" id="SM00184">
    <property type="entry name" value="RING"/>
    <property type="match status" value="1"/>
</dbReference>
<evidence type="ECO:0000313" key="4">
    <source>
        <dbReference type="EMBL" id="SPD19837.1"/>
    </source>
</evidence>
<dbReference type="Pfam" id="PF13920">
    <property type="entry name" value="zf-C3HC4_3"/>
    <property type="match status" value="1"/>
</dbReference>
<sequence length="349" mass="39208">MEGGGRRRLTLWDQMSAVESSVSRDSLAGLTLNDVLSTTEKRAATSPSAPVPQLSNRTLLDVIHEQDPNARSAFKGLHHNNNNNNNNNRDKKSWKSFKDKLRLKRAGAAWISSVPIPASDIPLSSQLSLSLSRRNSLHFHNSSDSTRIGADSPDPQPAPTSRPQFSRHNSTRFAYTNLRQNSMYNRNTDETEDEEEGENRTEEDDNSPHAPRRRLSVALAEERSLSAREAVAAQEAAEAERQEQLIAAAETAEPQVRMSLMDLMDYNLADDEEEEEEDEDDNEEEAKEENDGEQGGREYNCCVCMVRHKGSAFIPCGHTFCRLCSRELMVSRGNCPLCNRFILEILDIF</sequence>
<feature type="region of interest" description="Disordered" evidence="2">
    <location>
        <begin position="140"/>
        <end position="213"/>
    </location>
</feature>
<feature type="region of interest" description="Disordered" evidence="2">
    <location>
        <begin position="270"/>
        <end position="294"/>
    </location>
</feature>
<dbReference type="InterPro" id="IPR013083">
    <property type="entry name" value="Znf_RING/FYVE/PHD"/>
</dbReference>
<keyword evidence="1" id="KW-0862">Zinc</keyword>
<dbReference type="Gene3D" id="3.30.40.10">
    <property type="entry name" value="Zinc/RING finger domain, C3HC4 (zinc finger)"/>
    <property type="match status" value="1"/>
</dbReference>
<accession>A0A2N9I1A2</accession>
<evidence type="ECO:0000259" key="3">
    <source>
        <dbReference type="PROSITE" id="PS50089"/>
    </source>
</evidence>
<feature type="region of interest" description="Disordered" evidence="2">
    <location>
        <begin position="72"/>
        <end position="93"/>
    </location>
</feature>
<dbReference type="AlphaFoldDB" id="A0A2N9I1A2"/>
<dbReference type="InterPro" id="IPR001841">
    <property type="entry name" value="Znf_RING"/>
</dbReference>
<name>A0A2N9I1A2_FAGSY</name>